<feature type="signal peptide" evidence="4">
    <location>
        <begin position="1"/>
        <end position="25"/>
    </location>
</feature>
<evidence type="ECO:0000313" key="5">
    <source>
        <dbReference type="EMBL" id="KAB0391998.1"/>
    </source>
</evidence>
<dbReference type="InterPro" id="IPR013783">
    <property type="entry name" value="Ig-like_fold"/>
</dbReference>
<dbReference type="EMBL" id="SGJD01004102">
    <property type="protein sequence ID" value="KAB0391998.1"/>
    <property type="molecule type" value="Genomic_DNA"/>
</dbReference>
<dbReference type="InterPro" id="IPR052314">
    <property type="entry name" value="Immune_rcpt_domain"/>
</dbReference>
<comment type="caution">
    <text evidence="5">The sequence shown here is derived from an EMBL/GenBank/DDBJ whole genome shotgun (WGS) entry which is preliminary data.</text>
</comment>
<accession>A0A643BWF6</accession>
<feature type="chain" id="PRO_5024794434" description="Immunoglobulin V-set domain-containing protein" evidence="4">
    <location>
        <begin position="26"/>
        <end position="161"/>
    </location>
</feature>
<sequence>MAPEASHLLLVLLVLLAAGEETVEGAKGGKDRYSNKTEHSYKAKIWRRKKASKCIWLVSTSKPRILAQDSRYTIRDDPSSGFTNVPMAELKEKDSGSYQRATKGSKGGTILYKKIHLLEFPDSLSSGLASPRHLIAVLCGLLVAKSRLPSALPVLLCCGRR</sequence>
<dbReference type="OrthoDB" id="9805957at2759"/>
<evidence type="ECO:0000313" key="6">
    <source>
        <dbReference type="Proteomes" id="UP000437017"/>
    </source>
</evidence>
<keyword evidence="3" id="KW-0393">Immunoglobulin domain</keyword>
<name>A0A643BWF6_BALPH</name>
<organism evidence="5 6">
    <name type="scientific">Balaenoptera physalus</name>
    <name type="common">Fin whale</name>
    <name type="synonym">Balaena physalus</name>
    <dbReference type="NCBI Taxonomy" id="9770"/>
    <lineage>
        <taxon>Eukaryota</taxon>
        <taxon>Metazoa</taxon>
        <taxon>Chordata</taxon>
        <taxon>Craniata</taxon>
        <taxon>Vertebrata</taxon>
        <taxon>Euteleostomi</taxon>
        <taxon>Mammalia</taxon>
        <taxon>Eutheria</taxon>
        <taxon>Laurasiatheria</taxon>
        <taxon>Artiodactyla</taxon>
        <taxon>Whippomorpha</taxon>
        <taxon>Cetacea</taxon>
        <taxon>Mysticeti</taxon>
        <taxon>Balaenopteridae</taxon>
        <taxon>Balaenoptera</taxon>
    </lineage>
</organism>
<keyword evidence="1 4" id="KW-0732">Signal</keyword>
<dbReference type="GO" id="GO:0038023">
    <property type="term" value="F:signaling receptor activity"/>
    <property type="evidence" value="ECO:0007669"/>
    <property type="project" value="TreeGrafter"/>
</dbReference>
<dbReference type="PANTHER" id="PTHR16423">
    <property type="entry name" value="TREM-LIKE TRANSCRIPT PROTEIN"/>
    <property type="match status" value="1"/>
</dbReference>
<dbReference type="Gene3D" id="2.60.40.10">
    <property type="entry name" value="Immunoglobulins"/>
    <property type="match status" value="1"/>
</dbReference>
<evidence type="ECO:0000256" key="2">
    <source>
        <dbReference type="ARBA" id="ARBA00023157"/>
    </source>
</evidence>
<evidence type="ECO:0000256" key="1">
    <source>
        <dbReference type="ARBA" id="ARBA00022729"/>
    </source>
</evidence>
<dbReference type="Proteomes" id="UP000437017">
    <property type="component" value="Unassembled WGS sequence"/>
</dbReference>
<dbReference type="PANTHER" id="PTHR16423:SF7">
    <property type="entry name" value="NATURAL CYTOTOXICITY TRIGGERING RECEPTOR 2"/>
    <property type="match status" value="1"/>
</dbReference>
<keyword evidence="2" id="KW-1015">Disulfide bond</keyword>
<reference evidence="5 6" key="1">
    <citation type="journal article" date="2019" name="PLoS ONE">
        <title>Genomic analyses reveal an absence of contemporary introgressive admixture between fin whales and blue whales, despite known hybrids.</title>
        <authorList>
            <person name="Westbury M.V."/>
            <person name="Petersen B."/>
            <person name="Lorenzen E.D."/>
        </authorList>
    </citation>
    <scope>NUCLEOTIDE SEQUENCE [LARGE SCALE GENOMIC DNA]</scope>
    <source>
        <strain evidence="5">FinWhale-01</strain>
    </source>
</reference>
<gene>
    <name evidence="5" type="ORF">E2I00_002073</name>
</gene>
<dbReference type="AlphaFoldDB" id="A0A643BWF6"/>
<keyword evidence="6" id="KW-1185">Reference proteome</keyword>
<evidence type="ECO:0000256" key="4">
    <source>
        <dbReference type="SAM" id="SignalP"/>
    </source>
</evidence>
<evidence type="ECO:0008006" key="7">
    <source>
        <dbReference type="Google" id="ProtNLM"/>
    </source>
</evidence>
<evidence type="ECO:0000256" key="3">
    <source>
        <dbReference type="ARBA" id="ARBA00023319"/>
    </source>
</evidence>
<proteinExistence type="predicted"/>
<feature type="non-terminal residue" evidence="5">
    <location>
        <position position="161"/>
    </location>
</feature>
<dbReference type="GO" id="GO:0009986">
    <property type="term" value="C:cell surface"/>
    <property type="evidence" value="ECO:0007669"/>
    <property type="project" value="TreeGrafter"/>
</dbReference>
<protein>
    <recommendedName>
        <fullName evidence="7">Immunoglobulin V-set domain-containing protein</fullName>
    </recommendedName>
</protein>
<dbReference type="InterPro" id="IPR036179">
    <property type="entry name" value="Ig-like_dom_sf"/>
</dbReference>
<dbReference type="SUPFAM" id="SSF48726">
    <property type="entry name" value="Immunoglobulin"/>
    <property type="match status" value="1"/>
</dbReference>